<dbReference type="EMBL" id="JPJI01000032">
    <property type="protein sequence ID" value="KEZ92686.1"/>
    <property type="molecule type" value="Genomic_DNA"/>
</dbReference>
<feature type="chain" id="PRO_5001777612" evidence="1">
    <location>
        <begin position="19"/>
        <end position="391"/>
    </location>
</feature>
<evidence type="ECO:0000313" key="4">
    <source>
        <dbReference type="Proteomes" id="UP000028531"/>
    </source>
</evidence>
<name>A0A084JUQ2_NONUL</name>
<comment type="caution">
    <text evidence="2">The sequence shown here is derived from an EMBL/GenBank/DDBJ whole genome shotgun (WGS) entry which is preliminary data.</text>
</comment>
<keyword evidence="1" id="KW-0732">Signal</keyword>
<proteinExistence type="predicted"/>
<organism evidence="2 4">
    <name type="scientific">Nonlabens ulvanivorans</name>
    <name type="common">Persicivirga ulvanivorans</name>
    <dbReference type="NCBI Taxonomy" id="906888"/>
    <lineage>
        <taxon>Bacteria</taxon>
        <taxon>Pseudomonadati</taxon>
        <taxon>Bacteroidota</taxon>
        <taxon>Flavobacteriia</taxon>
        <taxon>Flavobacteriales</taxon>
        <taxon>Flavobacteriaceae</taxon>
        <taxon>Nonlabens</taxon>
    </lineage>
</organism>
<keyword evidence="5" id="KW-1185">Reference proteome</keyword>
<dbReference type="EMBL" id="PVNA01000001">
    <property type="protein sequence ID" value="PRX15529.1"/>
    <property type="molecule type" value="Genomic_DNA"/>
</dbReference>
<dbReference type="Proteomes" id="UP000028531">
    <property type="component" value="Unassembled WGS sequence"/>
</dbReference>
<dbReference type="RefSeq" id="WP_036583803.1">
    <property type="nucleotide sequence ID" value="NZ_JPJI01000032.1"/>
</dbReference>
<evidence type="ECO:0000313" key="5">
    <source>
        <dbReference type="Proteomes" id="UP000239997"/>
    </source>
</evidence>
<evidence type="ECO:0000313" key="3">
    <source>
        <dbReference type="EMBL" id="PRX15529.1"/>
    </source>
</evidence>
<evidence type="ECO:0000256" key="1">
    <source>
        <dbReference type="SAM" id="SignalP"/>
    </source>
</evidence>
<reference evidence="2 4" key="1">
    <citation type="submission" date="2014-07" db="EMBL/GenBank/DDBJ databases">
        <title>Draft genome sequence of Nonlabens ulvanivorans, an ulvan degrading bacterium.</title>
        <authorList>
            <person name="Kopel M."/>
            <person name="Helbert W."/>
            <person name="Henrissat B."/>
            <person name="Doniger T."/>
            <person name="Banin E."/>
        </authorList>
    </citation>
    <scope>NUCLEOTIDE SEQUENCE [LARGE SCALE GENOMIC DNA]</scope>
    <source>
        <strain evidence="2 4">PLR</strain>
    </source>
</reference>
<feature type="signal peptide" evidence="1">
    <location>
        <begin position="1"/>
        <end position="18"/>
    </location>
</feature>
<dbReference type="OrthoDB" id="1144805at2"/>
<accession>A0A084JUQ2</accession>
<dbReference type="AlphaFoldDB" id="A0A084JUQ2"/>
<dbReference type="Gene3D" id="2.30.30.40">
    <property type="entry name" value="SH3 Domains"/>
    <property type="match status" value="1"/>
</dbReference>
<protein>
    <submittedName>
        <fullName evidence="3">SH3 domain-containing protein</fullName>
    </submittedName>
</protein>
<dbReference type="Proteomes" id="UP000239997">
    <property type="component" value="Unassembled WGS sequence"/>
</dbReference>
<sequence length="391" mass="45690">MRILLTVLLFLNYAFAKAYTTPSYDKECIYVIAKNGLNMRNAAGPHGNIIEKLPYGTKLDWSPPGSNDVKEYVVDDGKKLEGYWVKVWRSVPYEELKGNAEGYVFSAYLDYHLKEIPERSLYLYNHFSIQEEESQTYFESSYHIDKDTYNYSAYIDCYPWYDEHHGYHTARTNSDEFYISQPADTLQNFIKLELVEYNKVIKEKKKTDFDLDYGFQPNLLSIEKSETEFDFLKKYYLPLKNGDSVEVKAHTGEFPHNVEYMGELKKQNKYLIAADFEGLEYAWIDQYTGERINGAIPNISPDNKYGVSHEVVYYEQGAQIAISWLDADLKTTKSLYVNFQSWVVSSSLNDSFWISDNEIILMVHPIDNTVQEVDMDEPIQPQWQYLKLTIL</sequence>
<gene>
    <name evidence="2" type="ORF">IL45_11115</name>
    <name evidence="3" type="ORF">LY02_00748</name>
</gene>
<evidence type="ECO:0000313" key="2">
    <source>
        <dbReference type="EMBL" id="KEZ92686.1"/>
    </source>
</evidence>
<reference evidence="3 5" key="2">
    <citation type="submission" date="2018-03" db="EMBL/GenBank/DDBJ databases">
        <title>Genomic Encyclopedia of Archaeal and Bacterial Type Strains, Phase II (KMG-II): from individual species to whole genera.</title>
        <authorList>
            <person name="Goeker M."/>
        </authorList>
    </citation>
    <scope>NUCLEOTIDE SEQUENCE [LARGE SCALE GENOMIC DNA]</scope>
    <source>
        <strain evidence="3 5">DSM 22727</strain>
    </source>
</reference>